<protein>
    <recommendedName>
        <fullName evidence="10">ethanolamine-phosphate cytidylyltransferase</fullName>
        <ecNumber evidence="10">2.7.7.14</ecNumber>
    </recommendedName>
    <alternativeName>
        <fullName evidence="11">CTP:phosphoethanolamine cytidylyltransferase</fullName>
    </alternativeName>
</protein>
<dbReference type="Pfam" id="PF01467">
    <property type="entry name" value="CTP_transf_like"/>
    <property type="match status" value="2"/>
</dbReference>
<comment type="pathway">
    <text evidence="9">Phospholipid metabolism; phosphatidylethanolamine biosynthesis; phosphatidylethanolamine from ethanolamine: step 2/3.</text>
</comment>
<evidence type="ECO:0000256" key="1">
    <source>
        <dbReference type="ARBA" id="ARBA00005189"/>
    </source>
</evidence>
<dbReference type="InterPro" id="IPR014752">
    <property type="entry name" value="Arrestin-like_C"/>
</dbReference>
<evidence type="ECO:0000256" key="7">
    <source>
        <dbReference type="ARBA" id="ARBA00023209"/>
    </source>
</evidence>
<proteinExistence type="inferred from homology"/>
<comment type="pathway">
    <text evidence="1">Lipid metabolism.</text>
</comment>
<evidence type="ECO:0000256" key="5">
    <source>
        <dbReference type="ARBA" id="ARBA00022695"/>
    </source>
</evidence>
<dbReference type="Proteomes" id="UP000650833">
    <property type="component" value="Unassembled WGS sequence"/>
</dbReference>
<dbReference type="AlphaFoldDB" id="A0A8H7RDT2"/>
<feature type="compositionally biased region" description="Low complexity" evidence="12">
    <location>
        <begin position="461"/>
        <end position="476"/>
    </location>
</feature>
<dbReference type="InterPro" id="IPR014729">
    <property type="entry name" value="Rossmann-like_a/b/a_fold"/>
</dbReference>
<evidence type="ECO:0000313" key="15">
    <source>
        <dbReference type="EMBL" id="KAG2209132.1"/>
    </source>
</evidence>
<dbReference type="Gene3D" id="3.40.50.620">
    <property type="entry name" value="HUPs"/>
    <property type="match status" value="2"/>
</dbReference>
<organism evidence="15 16">
    <name type="scientific">Mucor plumbeus</name>
    <dbReference type="NCBI Taxonomy" id="97098"/>
    <lineage>
        <taxon>Eukaryota</taxon>
        <taxon>Fungi</taxon>
        <taxon>Fungi incertae sedis</taxon>
        <taxon>Mucoromycota</taxon>
        <taxon>Mucoromycotina</taxon>
        <taxon>Mucoromycetes</taxon>
        <taxon>Mucorales</taxon>
        <taxon>Mucorineae</taxon>
        <taxon>Mucoraceae</taxon>
        <taxon>Mucor</taxon>
    </lineage>
</organism>
<dbReference type="InterPro" id="IPR011022">
    <property type="entry name" value="Arrestin_C-like"/>
</dbReference>
<dbReference type="CDD" id="cd02174">
    <property type="entry name" value="CCT"/>
    <property type="match status" value="1"/>
</dbReference>
<sequence>MGRSSSYCNGSRQHFQNIFTVEKEIKIEKWNNSSNIKKMHETEFSVEVPNGKAIPSYRNLEGSDGGKIEYMIEASLETPGGLFKKSNILANHIIQVPLIAKVNINEDGLERHRESSIRWPKIEENVNTSILLARIPHEGCIRGKEVPVRVNFQQPERFDAIKFVKISLIQQEIIASSKDNIPEMTKQLADRIITTEEKPVTMIKDMYNPLLIMSDLIVVTIPSNATPTIGAIAKVMRIDYKIRVTVNITGAENGKEKELSVNLPIVVGTAGEYAIVHDSGVDTKFHNSEVNSINISVGYSPFNGYPPVYPNDNMSFGSNAPYPPPTAGGFQMPNPYHATLQPYPPQDRFMLNPQKMSYSSSNNDSKFEGGMPVPEFFTSEQIFSTATSPINDQTKPFVYPPVSLKSQMSTLSVSTNPFSANADNSPYSLNMTDKPPGSTPTDMSFSPVYEKKTDADTAASLLSRESTRSTTHSTGSNILYPPNLLSIDKPNTPTPPQTPAVINKNLQQQQPQRPIESGSSYYSGVSAFDDSVYSSSPPQGNQIATRIGPLEGTIVLSNIACSSIIRVWVDGCFDMMHYGHANALRQAKTMGDILVVGVHSDADIEKNKGPTVMKEQERYAAVAACKWVDEVVPNAPYNTTVECLKEHNIDFCVHGDDITTMADGTDCYQAVKDAGLYRECKRTEGVSTTELVGRMLLMTRDHHKRRPSTTAEPIIATFDTRELAPFSANGSKVTTVSHFLPTSRRIVQFSEGREPKSTDKVIYVDGTFDLFHVGHIEFLKRAKALGDFLIVGIHDDQTVNAIKGSNYPLMNLHERALSVLACRYVDEVIIGAPYSVTEEILNGEYKVALVAHGNSHLEEDMDGRNPYELPKKLGIYKEIDTPNATITTEGIINRIIENRKIFEERQRRKNAKATLERQKEIEEKKLANA</sequence>
<name>A0A8H7RDT2_9FUNG</name>
<feature type="domain" description="Cytidyltransferase-like" evidence="13">
    <location>
        <begin position="763"/>
        <end position="855"/>
    </location>
</feature>
<evidence type="ECO:0000256" key="10">
    <source>
        <dbReference type="ARBA" id="ARBA00024221"/>
    </source>
</evidence>
<dbReference type="UniPathway" id="UPA00558">
    <property type="reaction ID" value="UER00742"/>
</dbReference>
<feature type="domain" description="Cytidyltransferase-like" evidence="13">
    <location>
        <begin position="569"/>
        <end position="692"/>
    </location>
</feature>
<dbReference type="InterPro" id="IPR044608">
    <property type="entry name" value="Ect1/PCYT2"/>
</dbReference>
<feature type="region of interest" description="Disordered" evidence="12">
    <location>
        <begin position="415"/>
        <end position="447"/>
    </location>
</feature>
<evidence type="ECO:0000256" key="3">
    <source>
        <dbReference type="ARBA" id="ARBA00022516"/>
    </source>
</evidence>
<evidence type="ECO:0000256" key="12">
    <source>
        <dbReference type="SAM" id="MobiDB-lite"/>
    </source>
</evidence>
<keyword evidence="8" id="KW-1208">Phospholipid metabolism</keyword>
<keyword evidence="4" id="KW-0808">Transferase</keyword>
<dbReference type="SUPFAM" id="SSF52374">
    <property type="entry name" value="Nucleotidylyl transferase"/>
    <property type="match status" value="2"/>
</dbReference>
<dbReference type="GO" id="GO:0005737">
    <property type="term" value="C:cytoplasm"/>
    <property type="evidence" value="ECO:0007669"/>
    <property type="project" value="TreeGrafter"/>
</dbReference>
<feature type="compositionally biased region" description="Polar residues" evidence="12">
    <location>
        <begin position="415"/>
        <end position="431"/>
    </location>
</feature>
<dbReference type="CDD" id="cd02173">
    <property type="entry name" value="ECT"/>
    <property type="match status" value="1"/>
</dbReference>
<dbReference type="EC" id="2.7.7.14" evidence="10"/>
<feature type="domain" description="Arrestin C-terminal-like" evidence="14">
    <location>
        <begin position="133"/>
        <end position="269"/>
    </location>
</feature>
<keyword evidence="5" id="KW-0548">Nucleotidyltransferase</keyword>
<accession>A0A8H7RDT2</accession>
<dbReference type="NCBIfam" id="TIGR00125">
    <property type="entry name" value="cyt_tran_rel"/>
    <property type="match status" value="2"/>
</dbReference>
<dbReference type="Gene3D" id="2.60.40.640">
    <property type="match status" value="1"/>
</dbReference>
<evidence type="ECO:0000256" key="6">
    <source>
        <dbReference type="ARBA" id="ARBA00023098"/>
    </source>
</evidence>
<dbReference type="GO" id="GO:0006646">
    <property type="term" value="P:phosphatidylethanolamine biosynthetic process"/>
    <property type="evidence" value="ECO:0007669"/>
    <property type="project" value="UniProtKB-UniPathway"/>
</dbReference>
<keyword evidence="6" id="KW-0443">Lipid metabolism</keyword>
<dbReference type="OrthoDB" id="40021at2759"/>
<evidence type="ECO:0000259" key="14">
    <source>
        <dbReference type="Pfam" id="PF02752"/>
    </source>
</evidence>
<keyword evidence="3" id="KW-0444">Lipid biosynthesis</keyword>
<keyword evidence="16" id="KW-1185">Reference proteome</keyword>
<gene>
    <name evidence="15" type="ORF">INT46_004640</name>
</gene>
<evidence type="ECO:0000313" key="16">
    <source>
        <dbReference type="Proteomes" id="UP000650833"/>
    </source>
</evidence>
<dbReference type="EMBL" id="JAEPRC010000099">
    <property type="protein sequence ID" value="KAG2209132.1"/>
    <property type="molecule type" value="Genomic_DNA"/>
</dbReference>
<comment type="caution">
    <text evidence="15">The sequence shown here is derived from an EMBL/GenBank/DDBJ whole genome shotgun (WGS) entry which is preliminary data.</text>
</comment>
<evidence type="ECO:0000259" key="13">
    <source>
        <dbReference type="Pfam" id="PF01467"/>
    </source>
</evidence>
<reference evidence="15" key="1">
    <citation type="submission" date="2020-12" db="EMBL/GenBank/DDBJ databases">
        <title>Metabolic potential, ecology and presence of endohyphal bacteria is reflected in genomic diversity of Mucoromycotina.</title>
        <authorList>
            <person name="Muszewska A."/>
            <person name="Okrasinska A."/>
            <person name="Steczkiewicz K."/>
            <person name="Drgas O."/>
            <person name="Orlowska M."/>
            <person name="Perlinska-Lenart U."/>
            <person name="Aleksandrzak-Piekarczyk T."/>
            <person name="Szatraj K."/>
            <person name="Zielenkiewicz U."/>
            <person name="Pilsyk S."/>
            <person name="Malc E."/>
            <person name="Mieczkowski P."/>
            <person name="Kruszewska J.S."/>
            <person name="Biernat P."/>
            <person name="Pawlowska J."/>
        </authorList>
    </citation>
    <scope>NUCLEOTIDE SEQUENCE</scope>
    <source>
        <strain evidence="15">CBS 226.32</strain>
    </source>
</reference>
<evidence type="ECO:0000256" key="4">
    <source>
        <dbReference type="ARBA" id="ARBA00022679"/>
    </source>
</evidence>
<dbReference type="Pfam" id="PF02752">
    <property type="entry name" value="Arrestin_C"/>
    <property type="match status" value="1"/>
</dbReference>
<evidence type="ECO:0000256" key="2">
    <source>
        <dbReference type="ARBA" id="ARBA00010101"/>
    </source>
</evidence>
<dbReference type="GO" id="GO:0004306">
    <property type="term" value="F:ethanolamine-phosphate cytidylyltransferase activity"/>
    <property type="evidence" value="ECO:0007669"/>
    <property type="project" value="UniProtKB-EC"/>
</dbReference>
<dbReference type="PANTHER" id="PTHR45780:SF2">
    <property type="entry name" value="ETHANOLAMINE-PHOSPHATE CYTIDYLYLTRANSFERASE"/>
    <property type="match status" value="1"/>
</dbReference>
<evidence type="ECO:0000256" key="9">
    <source>
        <dbReference type="ARBA" id="ARBA00024191"/>
    </source>
</evidence>
<feature type="region of interest" description="Disordered" evidence="12">
    <location>
        <begin position="461"/>
        <end position="498"/>
    </location>
</feature>
<evidence type="ECO:0000256" key="8">
    <source>
        <dbReference type="ARBA" id="ARBA00023264"/>
    </source>
</evidence>
<dbReference type="InterPro" id="IPR041723">
    <property type="entry name" value="CCT"/>
</dbReference>
<comment type="similarity">
    <text evidence="2">Belongs to the cytidylyltransferase family.</text>
</comment>
<dbReference type="InterPro" id="IPR004821">
    <property type="entry name" value="Cyt_trans-like"/>
</dbReference>
<evidence type="ECO:0000256" key="11">
    <source>
        <dbReference type="ARBA" id="ARBA00031473"/>
    </source>
</evidence>
<keyword evidence="7" id="KW-0594">Phospholipid biosynthesis</keyword>
<dbReference type="PANTHER" id="PTHR45780">
    <property type="entry name" value="ETHANOLAMINE-PHOSPHATE CYTIDYLYLTRANSFERASE"/>
    <property type="match status" value="1"/>
</dbReference>